<keyword evidence="3" id="KW-1185">Reference proteome</keyword>
<feature type="chain" id="PRO_5045387213" description="Outer membrane beta-barrel protein" evidence="1">
    <location>
        <begin position="23"/>
        <end position="285"/>
    </location>
</feature>
<keyword evidence="1" id="KW-0732">Signal</keyword>
<proteinExistence type="predicted"/>
<reference evidence="2 3" key="1">
    <citation type="submission" date="2023-02" db="EMBL/GenBank/DDBJ databases">
        <title>Gemone sequence of Telluria chitinolytica ACM 3522T.</title>
        <authorList>
            <person name="Frediansyah A."/>
            <person name="Miess H."/>
            <person name="Gross H."/>
        </authorList>
    </citation>
    <scope>NUCLEOTIDE SEQUENCE [LARGE SCALE GENOMIC DNA]</scope>
    <source>
        <strain evidence="2 3">ACM 3522</strain>
    </source>
</reference>
<evidence type="ECO:0000313" key="3">
    <source>
        <dbReference type="Proteomes" id="UP001216510"/>
    </source>
</evidence>
<gene>
    <name evidence="2" type="ORF">PX653_04410</name>
</gene>
<dbReference type="EMBL" id="CP119083">
    <property type="protein sequence ID" value="WEF34023.1"/>
    <property type="molecule type" value="Genomic_DNA"/>
</dbReference>
<dbReference type="RefSeq" id="WP_277416706.1">
    <property type="nucleotide sequence ID" value="NZ_CP119083.1"/>
</dbReference>
<evidence type="ECO:0000313" key="2">
    <source>
        <dbReference type="EMBL" id="WEF34023.1"/>
    </source>
</evidence>
<evidence type="ECO:0000256" key="1">
    <source>
        <dbReference type="SAM" id="SignalP"/>
    </source>
</evidence>
<protein>
    <recommendedName>
        <fullName evidence="4">Outer membrane beta-barrel protein</fullName>
    </recommendedName>
</protein>
<feature type="signal peptide" evidence="1">
    <location>
        <begin position="1"/>
        <end position="22"/>
    </location>
</feature>
<evidence type="ECO:0008006" key="4">
    <source>
        <dbReference type="Google" id="ProtNLM"/>
    </source>
</evidence>
<accession>A0ABY8BFE9</accession>
<name>A0ABY8BFE9_9BURK</name>
<sequence length="285" mass="30689">MGRTVKTALGIVLLLCGATAQAQLTLRQSAEFEDPGTSNKPARLGYSRNAGEAAAAIALALTYTFKPMAPGTDSIVEPFVALGIEDDDTTSTDRKAVELGLRATIGDAFERKNVWLLDAGLGKSRDRGAGTEGSYARATAELVSQYLKFGVGYTPGEWGLFLRPRVGIYYAKTDETSNPALVPTGSGKGALAELGLDFFPKFSSRTRVSYSGKVSRDASVSGNRVKETYRKHVLTAEYLFYDFRAPPPPGSARFSLIAERRVGSDPLEGQPVRKNRTGVYLGVKF</sequence>
<dbReference type="Proteomes" id="UP001216510">
    <property type="component" value="Chromosome"/>
</dbReference>
<organism evidence="2 3">
    <name type="scientific">Pseudoduganella chitinolytica</name>
    <dbReference type="NCBI Taxonomy" id="34070"/>
    <lineage>
        <taxon>Bacteria</taxon>
        <taxon>Pseudomonadati</taxon>
        <taxon>Pseudomonadota</taxon>
        <taxon>Betaproteobacteria</taxon>
        <taxon>Burkholderiales</taxon>
        <taxon>Oxalobacteraceae</taxon>
        <taxon>Telluria group</taxon>
        <taxon>Pseudoduganella</taxon>
    </lineage>
</organism>